<evidence type="ECO:0000313" key="2">
    <source>
        <dbReference type="EMBL" id="CAI9570141.1"/>
    </source>
</evidence>
<feature type="compositionally biased region" description="Polar residues" evidence="1">
    <location>
        <begin position="14"/>
        <end position="33"/>
    </location>
</feature>
<evidence type="ECO:0000256" key="1">
    <source>
        <dbReference type="SAM" id="MobiDB-lite"/>
    </source>
</evidence>
<evidence type="ECO:0000313" key="3">
    <source>
        <dbReference type="Proteomes" id="UP001162483"/>
    </source>
</evidence>
<feature type="region of interest" description="Disordered" evidence="1">
    <location>
        <begin position="12"/>
        <end position="33"/>
    </location>
</feature>
<name>A0ABN9DF54_9NEOB</name>
<protein>
    <submittedName>
        <fullName evidence="2">Uncharacterized protein</fullName>
    </submittedName>
</protein>
<dbReference type="Proteomes" id="UP001162483">
    <property type="component" value="Unassembled WGS sequence"/>
</dbReference>
<comment type="caution">
    <text evidence="2">The sequence shown here is derived from an EMBL/GenBank/DDBJ whole genome shotgun (WGS) entry which is preliminary data.</text>
</comment>
<accession>A0ABN9DF54</accession>
<proteinExistence type="predicted"/>
<sequence>MEFRMTVFHWRNSGGWSSRNPNRSQNRGRGSGHNLQLIQLGGKFQQTLHNSFLIGLLDIDSRCQILKLFQERLRCLRRAHGLSKL</sequence>
<gene>
    <name evidence="2" type="ORF">SPARVUS_LOCUS7057697</name>
</gene>
<dbReference type="EMBL" id="CATNWA010014297">
    <property type="protein sequence ID" value="CAI9570141.1"/>
    <property type="molecule type" value="Genomic_DNA"/>
</dbReference>
<organism evidence="2 3">
    <name type="scientific">Staurois parvus</name>
    <dbReference type="NCBI Taxonomy" id="386267"/>
    <lineage>
        <taxon>Eukaryota</taxon>
        <taxon>Metazoa</taxon>
        <taxon>Chordata</taxon>
        <taxon>Craniata</taxon>
        <taxon>Vertebrata</taxon>
        <taxon>Euteleostomi</taxon>
        <taxon>Amphibia</taxon>
        <taxon>Batrachia</taxon>
        <taxon>Anura</taxon>
        <taxon>Neobatrachia</taxon>
        <taxon>Ranoidea</taxon>
        <taxon>Ranidae</taxon>
        <taxon>Staurois</taxon>
    </lineage>
</organism>
<reference evidence="2" key="1">
    <citation type="submission" date="2023-05" db="EMBL/GenBank/DDBJ databases">
        <authorList>
            <person name="Stuckert A."/>
        </authorList>
    </citation>
    <scope>NUCLEOTIDE SEQUENCE</scope>
</reference>
<keyword evidence="3" id="KW-1185">Reference proteome</keyword>